<keyword evidence="1" id="KW-0132">Cell division</keyword>
<name>A0A136PMY3_9ACTN</name>
<dbReference type="InterPro" id="IPR038594">
    <property type="entry name" value="SepF-like_sf"/>
</dbReference>
<dbReference type="RefSeq" id="WP_067369764.1">
    <property type="nucleotide sequence ID" value="NZ_JBIUBN010000026.1"/>
</dbReference>
<evidence type="ECO:0000256" key="4">
    <source>
        <dbReference type="ARBA" id="ARBA00044936"/>
    </source>
</evidence>
<keyword evidence="2" id="KW-0717">Septation</keyword>
<dbReference type="GO" id="GO:0000917">
    <property type="term" value="P:division septum assembly"/>
    <property type="evidence" value="ECO:0007669"/>
    <property type="project" value="UniProtKB-KW"/>
</dbReference>
<dbReference type="Pfam" id="PF04472">
    <property type="entry name" value="SepF"/>
    <property type="match status" value="1"/>
</dbReference>
<evidence type="ECO:0008006" key="7">
    <source>
        <dbReference type="Google" id="ProtNLM"/>
    </source>
</evidence>
<dbReference type="OrthoDB" id="3393519at2"/>
<dbReference type="AlphaFoldDB" id="A0A136PMY3"/>
<dbReference type="Gene3D" id="3.30.110.150">
    <property type="entry name" value="SepF-like protein"/>
    <property type="match status" value="1"/>
</dbReference>
<dbReference type="PANTHER" id="PTHR35798:SF1">
    <property type="entry name" value="CELL DIVISION PROTEIN SEPF"/>
    <property type="match status" value="1"/>
</dbReference>
<dbReference type="EMBL" id="LRQV01000095">
    <property type="protein sequence ID" value="KXK59829.1"/>
    <property type="molecule type" value="Genomic_DNA"/>
</dbReference>
<organism evidence="5 6">
    <name type="scientific">Micromonospora rosaria</name>
    <dbReference type="NCBI Taxonomy" id="47874"/>
    <lineage>
        <taxon>Bacteria</taxon>
        <taxon>Bacillati</taxon>
        <taxon>Actinomycetota</taxon>
        <taxon>Actinomycetes</taxon>
        <taxon>Micromonosporales</taxon>
        <taxon>Micromonosporaceae</taxon>
        <taxon>Micromonospora</taxon>
    </lineage>
</organism>
<evidence type="ECO:0000256" key="1">
    <source>
        <dbReference type="ARBA" id="ARBA00022618"/>
    </source>
</evidence>
<keyword evidence="3" id="KW-0131">Cell cycle</keyword>
<evidence type="ECO:0000313" key="6">
    <source>
        <dbReference type="Proteomes" id="UP000070620"/>
    </source>
</evidence>
<protein>
    <recommendedName>
        <fullName evidence="7">Cell division protein SepF</fullName>
    </recommendedName>
</protein>
<dbReference type="PANTHER" id="PTHR35798">
    <property type="entry name" value="CELL DIVISION PROTEIN SEPF"/>
    <property type="match status" value="1"/>
</dbReference>
<dbReference type="InterPro" id="IPR007561">
    <property type="entry name" value="Cell_div_SepF/SepF-rel"/>
</dbReference>
<evidence type="ECO:0000256" key="3">
    <source>
        <dbReference type="ARBA" id="ARBA00023306"/>
    </source>
</evidence>
<accession>A0A136PMY3</accession>
<evidence type="ECO:0000256" key="2">
    <source>
        <dbReference type="ARBA" id="ARBA00023210"/>
    </source>
</evidence>
<dbReference type="Proteomes" id="UP000070620">
    <property type="component" value="Unassembled WGS sequence"/>
</dbReference>
<proteinExistence type="predicted"/>
<dbReference type="InterPro" id="IPR023052">
    <property type="entry name" value="Cell_div_SepF"/>
</dbReference>
<comment type="function">
    <text evidence="4">Cell division protein that is part of the divisome complex and is recruited early to the Z-ring. Probably stimulates Z-ring formation, perhaps through the cross-linking of FtsZ protofilaments. Its function overlaps with FtsA.</text>
</comment>
<sequence>MIKTLRPRSYDEAIDIGHYFCEGFAVVLDLTGLAPDDALSFVDFASGLVIGREGAMERVTPGVFVLHPHPGRAPTGTARPAITSA</sequence>
<evidence type="ECO:0000313" key="5">
    <source>
        <dbReference type="EMBL" id="KXK59829.1"/>
    </source>
</evidence>
<reference evidence="5 6" key="1">
    <citation type="submission" date="2016-01" db="EMBL/GenBank/DDBJ databases">
        <title>Whole genome sequence and analysis of Micromonospora rosaria DSM 803, which can produce antibacterial substance rosamicin.</title>
        <authorList>
            <person name="Yang H."/>
            <person name="He X."/>
            <person name="Zhu D."/>
        </authorList>
    </citation>
    <scope>NUCLEOTIDE SEQUENCE [LARGE SCALE GENOMIC DNA]</scope>
    <source>
        <strain evidence="5 6">DSM 803</strain>
    </source>
</reference>
<comment type="caution">
    <text evidence="5">The sequence shown here is derived from an EMBL/GenBank/DDBJ whole genome shotgun (WGS) entry which is preliminary data.</text>
</comment>
<gene>
    <name evidence="5" type="ORF">AWW66_22130</name>
</gene>
<keyword evidence="6" id="KW-1185">Reference proteome</keyword>